<keyword evidence="3" id="KW-0677">Repeat</keyword>
<name>A0A409VC57_9AGAR</name>
<dbReference type="PANTHER" id="PTHR14003:SF20">
    <property type="entry name" value="FINGER DOMAIN PROTEIN, PUTATIVE (AFU_ORTHOLOGUE AFUA_4G10380)-RELATED"/>
    <property type="match status" value="1"/>
</dbReference>
<dbReference type="OrthoDB" id="654211at2759"/>
<feature type="domain" description="C2H2-type" evidence="9">
    <location>
        <begin position="38"/>
        <end position="65"/>
    </location>
</feature>
<dbReference type="SUPFAM" id="SSF57667">
    <property type="entry name" value="beta-beta-alpha zinc fingers"/>
    <property type="match status" value="2"/>
</dbReference>
<dbReference type="GO" id="GO:0008270">
    <property type="term" value="F:zinc ion binding"/>
    <property type="evidence" value="ECO:0007669"/>
    <property type="project" value="UniProtKB-KW"/>
</dbReference>
<evidence type="ECO:0000313" key="10">
    <source>
        <dbReference type="EMBL" id="PPQ64633.1"/>
    </source>
</evidence>
<evidence type="ECO:0000256" key="5">
    <source>
        <dbReference type="ARBA" id="ARBA00022833"/>
    </source>
</evidence>
<dbReference type="AlphaFoldDB" id="A0A409VC57"/>
<keyword evidence="4 7" id="KW-0863">Zinc-finger</keyword>
<dbReference type="PROSITE" id="PS50157">
    <property type="entry name" value="ZINC_FINGER_C2H2_2"/>
    <property type="match status" value="3"/>
</dbReference>
<dbReference type="SMART" id="SM00355">
    <property type="entry name" value="ZnF_C2H2"/>
    <property type="match status" value="4"/>
</dbReference>
<feature type="domain" description="C2H2-type" evidence="9">
    <location>
        <begin position="10"/>
        <end position="37"/>
    </location>
</feature>
<dbReference type="PROSITE" id="PS00028">
    <property type="entry name" value="ZINC_FINGER_C2H2_1"/>
    <property type="match status" value="4"/>
</dbReference>
<evidence type="ECO:0000256" key="6">
    <source>
        <dbReference type="ARBA" id="ARBA00023242"/>
    </source>
</evidence>
<dbReference type="InParanoid" id="A0A409VC57"/>
<dbReference type="STRING" id="181874.A0A409VC57"/>
<evidence type="ECO:0000256" key="3">
    <source>
        <dbReference type="ARBA" id="ARBA00022737"/>
    </source>
</evidence>
<reference evidence="10 11" key="1">
    <citation type="journal article" date="2018" name="Evol. Lett.">
        <title>Horizontal gene cluster transfer increased hallucinogenic mushroom diversity.</title>
        <authorList>
            <person name="Reynolds H.T."/>
            <person name="Vijayakumar V."/>
            <person name="Gluck-Thaler E."/>
            <person name="Korotkin H.B."/>
            <person name="Matheny P.B."/>
            <person name="Slot J.C."/>
        </authorList>
    </citation>
    <scope>NUCLEOTIDE SEQUENCE [LARGE SCALE GENOMIC DNA]</scope>
    <source>
        <strain evidence="10 11">2629</strain>
    </source>
</reference>
<keyword evidence="6" id="KW-0539">Nucleus</keyword>
<dbReference type="EMBL" id="NHTK01006084">
    <property type="protein sequence ID" value="PPQ64633.1"/>
    <property type="molecule type" value="Genomic_DNA"/>
</dbReference>
<proteinExistence type="predicted"/>
<feature type="domain" description="C2H2-type" evidence="9">
    <location>
        <begin position="97"/>
        <end position="126"/>
    </location>
</feature>
<feature type="region of interest" description="Disordered" evidence="8">
    <location>
        <begin position="182"/>
        <end position="204"/>
    </location>
</feature>
<dbReference type="Pfam" id="PF00096">
    <property type="entry name" value="zf-C2H2"/>
    <property type="match status" value="2"/>
</dbReference>
<keyword evidence="2" id="KW-0479">Metal-binding</keyword>
<gene>
    <name evidence="10" type="ORF">CVT24_008370</name>
</gene>
<evidence type="ECO:0000313" key="11">
    <source>
        <dbReference type="Proteomes" id="UP000284842"/>
    </source>
</evidence>
<evidence type="ECO:0000256" key="7">
    <source>
        <dbReference type="PROSITE-ProRule" id="PRU00042"/>
    </source>
</evidence>
<dbReference type="Gene3D" id="3.30.160.60">
    <property type="entry name" value="Classic Zinc Finger"/>
    <property type="match status" value="3"/>
</dbReference>
<evidence type="ECO:0000256" key="8">
    <source>
        <dbReference type="SAM" id="MobiDB-lite"/>
    </source>
</evidence>
<protein>
    <recommendedName>
        <fullName evidence="9">C2H2-type domain-containing protein</fullName>
    </recommendedName>
</protein>
<comment type="caution">
    <text evidence="10">The sequence shown here is derived from an EMBL/GenBank/DDBJ whole genome shotgun (WGS) entry which is preliminary data.</text>
</comment>
<comment type="subcellular location">
    <subcellularLocation>
        <location evidence="1">Nucleus</location>
    </subcellularLocation>
</comment>
<dbReference type="GO" id="GO:0031519">
    <property type="term" value="C:PcG protein complex"/>
    <property type="evidence" value="ECO:0007669"/>
    <property type="project" value="TreeGrafter"/>
</dbReference>
<dbReference type="InterPro" id="IPR036236">
    <property type="entry name" value="Znf_C2H2_sf"/>
</dbReference>
<dbReference type="FunFam" id="3.30.160.60:FF:000145">
    <property type="entry name" value="Zinc finger protein 574"/>
    <property type="match status" value="1"/>
</dbReference>
<keyword evidence="5" id="KW-0862">Zinc</keyword>
<keyword evidence="11" id="KW-1185">Reference proteome</keyword>
<dbReference type="GO" id="GO:0000785">
    <property type="term" value="C:chromatin"/>
    <property type="evidence" value="ECO:0007669"/>
    <property type="project" value="TreeGrafter"/>
</dbReference>
<evidence type="ECO:0000256" key="1">
    <source>
        <dbReference type="ARBA" id="ARBA00004123"/>
    </source>
</evidence>
<dbReference type="GO" id="GO:0000978">
    <property type="term" value="F:RNA polymerase II cis-regulatory region sequence-specific DNA binding"/>
    <property type="evidence" value="ECO:0007669"/>
    <property type="project" value="TreeGrafter"/>
</dbReference>
<evidence type="ECO:0000256" key="4">
    <source>
        <dbReference type="ARBA" id="ARBA00022771"/>
    </source>
</evidence>
<dbReference type="GO" id="GO:0005667">
    <property type="term" value="C:transcription regulator complex"/>
    <property type="evidence" value="ECO:0007669"/>
    <property type="project" value="TreeGrafter"/>
</dbReference>
<feature type="compositionally biased region" description="Low complexity" evidence="8">
    <location>
        <begin position="194"/>
        <end position="203"/>
    </location>
</feature>
<dbReference type="Proteomes" id="UP000284842">
    <property type="component" value="Unassembled WGS sequence"/>
</dbReference>
<accession>A0A409VC57</accession>
<feature type="compositionally biased region" description="Pro residues" evidence="8">
    <location>
        <begin position="182"/>
        <end position="193"/>
    </location>
</feature>
<evidence type="ECO:0000256" key="2">
    <source>
        <dbReference type="ARBA" id="ARBA00022723"/>
    </source>
</evidence>
<evidence type="ECO:0000259" key="9">
    <source>
        <dbReference type="PROSITE" id="PS50157"/>
    </source>
</evidence>
<dbReference type="InterPro" id="IPR013087">
    <property type="entry name" value="Znf_C2H2_type"/>
</dbReference>
<dbReference type="PANTHER" id="PTHR14003">
    <property type="entry name" value="TRANSCRIPTIONAL REPRESSOR PROTEIN YY"/>
    <property type="match status" value="1"/>
</dbReference>
<organism evidence="10 11">
    <name type="scientific">Panaeolus cyanescens</name>
    <dbReference type="NCBI Taxonomy" id="181874"/>
    <lineage>
        <taxon>Eukaryota</taxon>
        <taxon>Fungi</taxon>
        <taxon>Dikarya</taxon>
        <taxon>Basidiomycota</taxon>
        <taxon>Agaricomycotina</taxon>
        <taxon>Agaricomycetes</taxon>
        <taxon>Agaricomycetidae</taxon>
        <taxon>Agaricales</taxon>
        <taxon>Agaricineae</taxon>
        <taxon>Galeropsidaceae</taxon>
        <taxon>Panaeolus</taxon>
    </lineage>
</organism>
<sequence>MPKQVYLTPHRCDTCHSYFKRKGDLTRHVKLHKGIRSYVCEICEKPFSQQSGLKTHLNVHSGEKPYACNFDGCPAVFGDPSSAARHRKETHRRLGAYRCPIPGCGSSIKRRSAFAHHLRKHSLDPDDCDIDSLAPPLLPIVPMPSRDGAKVVFVPGEESQQKTGRRRRRSVLKLPHICPPPINPYAKLPPPPNSADTPPTSASDVDWDVEAKSTYHLQNLDNSQLQSYQDIQDLKQGFEFLDIRDSHESHSYSPSSFFNTPASSSLPMFFHDGVHSETTVHPLEIYAYDTHSIQHSQGHFSLDPASKQSGFYEPTLSKDYPKELGQMLYFPYFDGHASNQVSDSKNQQRSRFQDNQWTSSVSSSSTWVHSA</sequence>
<dbReference type="GO" id="GO:0000981">
    <property type="term" value="F:DNA-binding transcription factor activity, RNA polymerase II-specific"/>
    <property type="evidence" value="ECO:0007669"/>
    <property type="project" value="TreeGrafter"/>
</dbReference>